<organism evidence="2 3">
    <name type="scientific">Limimaricola cinnabarinus</name>
    <dbReference type="NCBI Taxonomy" id="1125964"/>
    <lineage>
        <taxon>Bacteria</taxon>
        <taxon>Pseudomonadati</taxon>
        <taxon>Pseudomonadota</taxon>
        <taxon>Alphaproteobacteria</taxon>
        <taxon>Rhodobacterales</taxon>
        <taxon>Paracoccaceae</taxon>
        <taxon>Limimaricola</taxon>
    </lineage>
</organism>
<evidence type="ECO:0000313" key="2">
    <source>
        <dbReference type="EMBL" id="PHP26466.1"/>
    </source>
</evidence>
<evidence type="ECO:0000256" key="1">
    <source>
        <dbReference type="SAM" id="Coils"/>
    </source>
</evidence>
<name>A0A2G1MCJ7_9RHOB</name>
<keyword evidence="3" id="KW-1185">Reference proteome</keyword>
<protein>
    <submittedName>
        <fullName evidence="2">Uncharacterized protein</fullName>
    </submittedName>
</protein>
<proteinExistence type="predicted"/>
<gene>
    <name evidence="2" type="ORF">CJ301_16215</name>
</gene>
<dbReference type="EMBL" id="NQWH01000036">
    <property type="protein sequence ID" value="PHP26466.1"/>
    <property type="molecule type" value="Genomic_DNA"/>
</dbReference>
<evidence type="ECO:0000313" key="3">
    <source>
        <dbReference type="Proteomes" id="UP000221860"/>
    </source>
</evidence>
<dbReference type="OrthoDB" id="7863349at2"/>
<comment type="caution">
    <text evidence="2">The sequence shown here is derived from an EMBL/GenBank/DDBJ whole genome shotgun (WGS) entry which is preliminary data.</text>
</comment>
<dbReference type="RefSeq" id="WP_099278411.1">
    <property type="nucleotide sequence ID" value="NZ_KZ304976.1"/>
</dbReference>
<sequence>MSKNDIPPSPIEPLKHDSLMLQKMTTIDGKLDELMPLLDLLETETDPSGHGMLIRVHTVLRDVQEELRVIRTDRDELKASMEAQKEELHQVAQAMRELAKLLGAKISI</sequence>
<keyword evidence="1" id="KW-0175">Coiled coil</keyword>
<feature type="coiled-coil region" evidence="1">
    <location>
        <begin position="60"/>
        <end position="101"/>
    </location>
</feature>
<dbReference type="AlphaFoldDB" id="A0A2G1MCJ7"/>
<dbReference type="Proteomes" id="UP000221860">
    <property type="component" value="Unassembled WGS sequence"/>
</dbReference>
<accession>A0A2G1MCJ7</accession>
<reference evidence="2 3" key="1">
    <citation type="submission" date="2017-08" db="EMBL/GenBank/DDBJ databases">
        <title>Draft Genome Sequence of Loktanella cinnabarina Strain XM1, Isolated from Coastal Surface Water.</title>
        <authorList>
            <person name="Ma R."/>
            <person name="Wang J."/>
            <person name="Wang Q."/>
            <person name="Ma Z."/>
            <person name="Li J."/>
            <person name="Chen L."/>
        </authorList>
    </citation>
    <scope>NUCLEOTIDE SEQUENCE [LARGE SCALE GENOMIC DNA]</scope>
    <source>
        <strain evidence="2 3">XM1</strain>
    </source>
</reference>